<gene>
    <name evidence="2" type="ORF">GCM10025751_56450</name>
</gene>
<evidence type="ECO:0000313" key="3">
    <source>
        <dbReference type="Proteomes" id="UP001501729"/>
    </source>
</evidence>
<name>A0AAV3URK7_9EURY</name>
<comment type="caution">
    <text evidence="2">The sequence shown here is derived from an EMBL/GenBank/DDBJ whole genome shotgun (WGS) entry which is preliminary data.</text>
</comment>
<keyword evidence="1" id="KW-1133">Transmembrane helix</keyword>
<evidence type="ECO:0000313" key="2">
    <source>
        <dbReference type="EMBL" id="GAA5065476.1"/>
    </source>
</evidence>
<evidence type="ECO:0000256" key="1">
    <source>
        <dbReference type="SAM" id="Phobius"/>
    </source>
</evidence>
<accession>A0AAV3URK7</accession>
<feature type="transmembrane region" description="Helical" evidence="1">
    <location>
        <begin position="39"/>
        <end position="62"/>
    </location>
</feature>
<evidence type="ECO:0008006" key="4">
    <source>
        <dbReference type="Google" id="ProtNLM"/>
    </source>
</evidence>
<dbReference type="EMBL" id="BAABKX010000030">
    <property type="protein sequence ID" value="GAA5065476.1"/>
    <property type="molecule type" value="Genomic_DNA"/>
</dbReference>
<proteinExistence type="predicted"/>
<keyword evidence="3" id="KW-1185">Reference proteome</keyword>
<dbReference type="AlphaFoldDB" id="A0AAV3URK7"/>
<keyword evidence="1" id="KW-0812">Transmembrane</keyword>
<sequence>MSILSYALSIAIVLAGLFVFTFAADKLYTEIGLFQSTPARIAANLLGSGVGFVIGVSLVTIASI</sequence>
<dbReference type="Proteomes" id="UP001501729">
    <property type="component" value="Unassembled WGS sequence"/>
</dbReference>
<organism evidence="2 3">
    <name type="scientific">Haladaptatus pallidirubidus</name>
    <dbReference type="NCBI Taxonomy" id="1008152"/>
    <lineage>
        <taxon>Archaea</taxon>
        <taxon>Methanobacteriati</taxon>
        <taxon>Methanobacteriota</taxon>
        <taxon>Stenosarchaea group</taxon>
        <taxon>Halobacteria</taxon>
        <taxon>Halobacteriales</taxon>
        <taxon>Haladaptataceae</taxon>
        <taxon>Haladaptatus</taxon>
    </lineage>
</organism>
<keyword evidence="1" id="KW-0472">Membrane</keyword>
<protein>
    <recommendedName>
        <fullName evidence="4">DUF350 domain-containing protein</fullName>
    </recommendedName>
</protein>
<reference evidence="2 3" key="1">
    <citation type="journal article" date="2019" name="Int. J. Syst. Evol. Microbiol.">
        <title>The Global Catalogue of Microorganisms (GCM) 10K type strain sequencing project: providing services to taxonomists for standard genome sequencing and annotation.</title>
        <authorList>
            <consortium name="The Broad Institute Genomics Platform"/>
            <consortium name="The Broad Institute Genome Sequencing Center for Infectious Disease"/>
            <person name="Wu L."/>
            <person name="Ma J."/>
        </authorList>
    </citation>
    <scope>NUCLEOTIDE SEQUENCE [LARGE SCALE GENOMIC DNA]</scope>
    <source>
        <strain evidence="2 3">JCM 17504</strain>
    </source>
</reference>